<accession>A0AAW1DVF2</accession>
<evidence type="ECO:0000256" key="9">
    <source>
        <dbReference type="SAM" id="Phobius"/>
    </source>
</evidence>
<evidence type="ECO:0000256" key="6">
    <source>
        <dbReference type="ARBA" id="ARBA00023170"/>
    </source>
</evidence>
<dbReference type="Proteomes" id="UP001488805">
    <property type="component" value="Unassembled WGS sequence"/>
</dbReference>
<reference evidence="11 12" key="1">
    <citation type="journal article" date="2024" name="Genome Biol. Evol.">
        <title>Chromosome-level genome assembly of the viviparous eelpout Zoarces viviparus.</title>
        <authorList>
            <person name="Fuhrmann N."/>
            <person name="Brasseur M.V."/>
            <person name="Bakowski C.E."/>
            <person name="Podsiadlowski L."/>
            <person name="Prost S."/>
            <person name="Krehenwinkel H."/>
            <person name="Mayer C."/>
        </authorList>
    </citation>
    <scope>NUCLEOTIDE SEQUENCE [LARGE SCALE GENOMIC DNA]</scope>
    <source>
        <strain evidence="11">NO-MEL_2022_Ind0_liver</strain>
    </source>
</reference>
<dbReference type="Pfam" id="PF00001">
    <property type="entry name" value="7tm_1"/>
    <property type="match status" value="1"/>
</dbReference>
<dbReference type="GO" id="GO:0007204">
    <property type="term" value="P:positive regulation of cytosolic calcium ion concentration"/>
    <property type="evidence" value="ECO:0007669"/>
    <property type="project" value="TreeGrafter"/>
</dbReference>
<dbReference type="InterPro" id="IPR017452">
    <property type="entry name" value="GPCR_Rhodpsn_7TM"/>
</dbReference>
<evidence type="ECO:0000256" key="3">
    <source>
        <dbReference type="ARBA" id="ARBA00022989"/>
    </source>
</evidence>
<sequence length="366" mass="40885">MNMDVVLDGLFSQNGSYDYDDSYEYKEDIEPGASKAVLAPVLYFLELIVGLLGNGLLLAILAKKRRSWSISDTFILHLCVADILLLVTLPFWAVQAVQQYGWSFGGFLCKISGAVFNINFYCGIFLLVCISLDRHLSIFHATQLFSQKNPRLAHMSCLLVWLASLILTIPDCVFLVARKDPAQAKTVCVHSYSQSGTDWQLVSRLLHHTLGFLLPAAALIFCCSRVLLRLRRSSDGLREQRAVTFTLPLVVVFFLCWLPYNITLIVDTFRSRSKQPDQPESSLTTALAVTSALGCVHACLRPLLYFGLCRNVRKQTLAMFRHAKVESESSLWGLGVGKEALPDQNPEGEVLKQMTSTDHQVQSTQC</sequence>
<evidence type="ECO:0000256" key="4">
    <source>
        <dbReference type="ARBA" id="ARBA00023040"/>
    </source>
</evidence>
<evidence type="ECO:0000256" key="8">
    <source>
        <dbReference type="RuleBase" id="RU000688"/>
    </source>
</evidence>
<dbReference type="GO" id="GO:0019722">
    <property type="term" value="P:calcium-mediated signaling"/>
    <property type="evidence" value="ECO:0007669"/>
    <property type="project" value="TreeGrafter"/>
</dbReference>
<dbReference type="GO" id="GO:0060326">
    <property type="term" value="P:cell chemotaxis"/>
    <property type="evidence" value="ECO:0007669"/>
    <property type="project" value="TreeGrafter"/>
</dbReference>
<dbReference type="GO" id="GO:0019957">
    <property type="term" value="F:C-C chemokine binding"/>
    <property type="evidence" value="ECO:0007669"/>
    <property type="project" value="TreeGrafter"/>
</dbReference>
<comment type="similarity">
    <text evidence="8">Belongs to the G-protein coupled receptor 1 family.</text>
</comment>
<keyword evidence="2 8" id="KW-0812">Transmembrane</keyword>
<feature type="transmembrane region" description="Helical" evidence="9">
    <location>
        <begin position="152"/>
        <end position="177"/>
    </location>
</feature>
<evidence type="ECO:0000256" key="5">
    <source>
        <dbReference type="ARBA" id="ARBA00023136"/>
    </source>
</evidence>
<dbReference type="InterPro" id="IPR000276">
    <property type="entry name" value="GPCR_Rhodpsn"/>
</dbReference>
<evidence type="ECO:0000313" key="11">
    <source>
        <dbReference type="EMBL" id="KAK9514058.1"/>
    </source>
</evidence>
<keyword evidence="12" id="KW-1185">Reference proteome</keyword>
<feature type="transmembrane region" description="Helical" evidence="9">
    <location>
        <begin position="282"/>
        <end position="304"/>
    </location>
</feature>
<dbReference type="Gene3D" id="1.20.1070.10">
    <property type="entry name" value="Rhodopsin 7-helix transmembrane proteins"/>
    <property type="match status" value="1"/>
</dbReference>
<keyword evidence="6 8" id="KW-0675">Receptor</keyword>
<evidence type="ECO:0000313" key="12">
    <source>
        <dbReference type="Proteomes" id="UP001488805"/>
    </source>
</evidence>
<dbReference type="GO" id="GO:0009897">
    <property type="term" value="C:external side of plasma membrane"/>
    <property type="evidence" value="ECO:0007669"/>
    <property type="project" value="TreeGrafter"/>
</dbReference>
<dbReference type="PROSITE" id="PS00237">
    <property type="entry name" value="G_PROTEIN_RECEP_F1_1"/>
    <property type="match status" value="1"/>
</dbReference>
<comment type="caution">
    <text evidence="11">The sequence shown here is derived from an EMBL/GenBank/DDBJ whole genome shotgun (WGS) entry which is preliminary data.</text>
</comment>
<dbReference type="AlphaFoldDB" id="A0AAW1DVF2"/>
<comment type="subcellular location">
    <subcellularLocation>
        <location evidence="1">Membrane</location>
    </subcellularLocation>
</comment>
<dbReference type="GO" id="GO:0006955">
    <property type="term" value="P:immune response"/>
    <property type="evidence" value="ECO:0007669"/>
    <property type="project" value="TreeGrafter"/>
</dbReference>
<organism evidence="11 12">
    <name type="scientific">Zoarces viviparus</name>
    <name type="common">Viviparous eelpout</name>
    <name type="synonym">Blennius viviparus</name>
    <dbReference type="NCBI Taxonomy" id="48416"/>
    <lineage>
        <taxon>Eukaryota</taxon>
        <taxon>Metazoa</taxon>
        <taxon>Chordata</taxon>
        <taxon>Craniata</taxon>
        <taxon>Vertebrata</taxon>
        <taxon>Euteleostomi</taxon>
        <taxon>Actinopterygii</taxon>
        <taxon>Neopterygii</taxon>
        <taxon>Teleostei</taxon>
        <taxon>Neoteleostei</taxon>
        <taxon>Acanthomorphata</taxon>
        <taxon>Eupercaria</taxon>
        <taxon>Perciformes</taxon>
        <taxon>Cottioidei</taxon>
        <taxon>Zoarcales</taxon>
        <taxon>Zoarcidae</taxon>
        <taxon>Zoarcinae</taxon>
        <taxon>Zoarces</taxon>
    </lineage>
</organism>
<dbReference type="PANTHER" id="PTHR10489:SF671">
    <property type="entry name" value="C-X-C CHEMOKINE RECEPTOR TYPE 3"/>
    <property type="match status" value="1"/>
</dbReference>
<feature type="domain" description="G-protein coupled receptors family 1 profile" evidence="10">
    <location>
        <begin position="53"/>
        <end position="305"/>
    </location>
</feature>
<protein>
    <recommendedName>
        <fullName evidence="10">G-protein coupled receptors family 1 profile domain-containing protein</fullName>
    </recommendedName>
</protein>
<keyword evidence="4 8" id="KW-0297">G-protein coupled receptor</keyword>
<evidence type="ECO:0000256" key="7">
    <source>
        <dbReference type="ARBA" id="ARBA00023224"/>
    </source>
</evidence>
<evidence type="ECO:0000259" key="10">
    <source>
        <dbReference type="PROSITE" id="PS50262"/>
    </source>
</evidence>
<dbReference type="InterPro" id="IPR050119">
    <property type="entry name" value="CCR1-9-like"/>
</dbReference>
<dbReference type="EMBL" id="JBCEZU010000597">
    <property type="protein sequence ID" value="KAK9514058.1"/>
    <property type="molecule type" value="Genomic_DNA"/>
</dbReference>
<gene>
    <name evidence="11" type="ORF">VZT92_027547</name>
</gene>
<feature type="transmembrane region" description="Helical" evidence="9">
    <location>
        <begin position="41"/>
        <end position="62"/>
    </location>
</feature>
<dbReference type="PRINTS" id="PR00237">
    <property type="entry name" value="GPCRRHODOPSN"/>
</dbReference>
<keyword evidence="7 8" id="KW-0807">Transducer</keyword>
<dbReference type="PROSITE" id="PS50262">
    <property type="entry name" value="G_PROTEIN_RECEP_F1_2"/>
    <property type="match status" value="1"/>
</dbReference>
<dbReference type="SUPFAM" id="SSF81321">
    <property type="entry name" value="Family A G protein-coupled receptor-like"/>
    <property type="match status" value="1"/>
</dbReference>
<keyword evidence="3 9" id="KW-1133">Transmembrane helix</keyword>
<feature type="transmembrane region" description="Helical" evidence="9">
    <location>
        <begin position="114"/>
        <end position="132"/>
    </location>
</feature>
<feature type="transmembrane region" description="Helical" evidence="9">
    <location>
        <begin position="210"/>
        <end position="230"/>
    </location>
</feature>
<evidence type="ECO:0000256" key="1">
    <source>
        <dbReference type="ARBA" id="ARBA00004370"/>
    </source>
</evidence>
<dbReference type="PANTHER" id="PTHR10489">
    <property type="entry name" value="CELL ADHESION MOLECULE"/>
    <property type="match status" value="1"/>
</dbReference>
<feature type="transmembrane region" description="Helical" evidence="9">
    <location>
        <begin position="242"/>
        <end position="262"/>
    </location>
</feature>
<keyword evidence="5 9" id="KW-0472">Membrane</keyword>
<proteinExistence type="inferred from homology"/>
<evidence type="ECO:0000256" key="2">
    <source>
        <dbReference type="ARBA" id="ARBA00022692"/>
    </source>
</evidence>
<dbReference type="GO" id="GO:0016493">
    <property type="term" value="F:C-C chemokine receptor activity"/>
    <property type="evidence" value="ECO:0007669"/>
    <property type="project" value="TreeGrafter"/>
</dbReference>
<feature type="transmembrane region" description="Helical" evidence="9">
    <location>
        <begin position="74"/>
        <end position="94"/>
    </location>
</feature>
<name>A0AAW1DVF2_ZOAVI</name>